<evidence type="ECO:0000256" key="2">
    <source>
        <dbReference type="ARBA" id="ARBA00022679"/>
    </source>
</evidence>
<name>A0A7Z0WGD8_9PSEU</name>
<evidence type="ECO:0000259" key="5">
    <source>
        <dbReference type="PROSITE" id="PS52004"/>
    </source>
</evidence>
<dbReference type="GO" id="GO:0004315">
    <property type="term" value="F:3-oxoacyl-[acyl-carrier-protein] synthase activity"/>
    <property type="evidence" value="ECO:0007669"/>
    <property type="project" value="TreeGrafter"/>
</dbReference>
<gene>
    <name evidence="6" type="ORF">BLA60_30620</name>
</gene>
<evidence type="ECO:0000256" key="1">
    <source>
        <dbReference type="ARBA" id="ARBA00008467"/>
    </source>
</evidence>
<keyword evidence="3" id="KW-0012">Acyltransferase</keyword>
<dbReference type="RefSeq" id="WP_075136505.1">
    <property type="nucleotide sequence ID" value="NZ_MSIF01000020.1"/>
</dbReference>
<dbReference type="Proteomes" id="UP000185696">
    <property type="component" value="Unassembled WGS sequence"/>
</dbReference>
<dbReference type="GO" id="GO:0006633">
    <property type="term" value="P:fatty acid biosynthetic process"/>
    <property type="evidence" value="ECO:0007669"/>
    <property type="project" value="TreeGrafter"/>
</dbReference>
<feature type="domain" description="Ketosynthase family 3 (KS3)" evidence="5">
    <location>
        <begin position="4"/>
        <end position="409"/>
    </location>
</feature>
<organism evidence="6 7">
    <name type="scientific">Actinophytocola xinjiangensis</name>
    <dbReference type="NCBI Taxonomy" id="485602"/>
    <lineage>
        <taxon>Bacteria</taxon>
        <taxon>Bacillati</taxon>
        <taxon>Actinomycetota</taxon>
        <taxon>Actinomycetes</taxon>
        <taxon>Pseudonocardiales</taxon>
        <taxon>Pseudonocardiaceae</taxon>
    </lineage>
</organism>
<dbReference type="FunFam" id="3.40.47.10:FF:000029">
    <property type="entry name" value="3-oxoacyl-[acyl-carrier-protein] synthase 1"/>
    <property type="match status" value="1"/>
</dbReference>
<dbReference type="SUPFAM" id="SSF53901">
    <property type="entry name" value="Thiolase-like"/>
    <property type="match status" value="2"/>
</dbReference>
<dbReference type="PANTHER" id="PTHR11712">
    <property type="entry name" value="POLYKETIDE SYNTHASE-RELATED"/>
    <property type="match status" value="1"/>
</dbReference>
<dbReference type="InterPro" id="IPR016039">
    <property type="entry name" value="Thiolase-like"/>
</dbReference>
<protein>
    <submittedName>
        <fullName evidence="6">3-oxoacyl-ACP synthase</fullName>
    </submittedName>
</protein>
<accession>A0A7Z0WGD8</accession>
<dbReference type="CDD" id="cd00834">
    <property type="entry name" value="KAS_I_II"/>
    <property type="match status" value="1"/>
</dbReference>
<dbReference type="InterPro" id="IPR014031">
    <property type="entry name" value="Ketoacyl_synth_C"/>
</dbReference>
<dbReference type="InterPro" id="IPR020841">
    <property type="entry name" value="PKS_Beta-ketoAc_synthase_dom"/>
</dbReference>
<dbReference type="GO" id="GO:0005829">
    <property type="term" value="C:cytosol"/>
    <property type="evidence" value="ECO:0007669"/>
    <property type="project" value="TreeGrafter"/>
</dbReference>
<dbReference type="Pfam" id="PF02801">
    <property type="entry name" value="Ketoacyl-synt_C"/>
    <property type="match status" value="1"/>
</dbReference>
<proteinExistence type="inferred from homology"/>
<evidence type="ECO:0000313" key="7">
    <source>
        <dbReference type="Proteomes" id="UP000185696"/>
    </source>
</evidence>
<keyword evidence="7" id="KW-1185">Reference proteome</keyword>
<dbReference type="InterPro" id="IPR000794">
    <property type="entry name" value="Beta-ketoacyl_synthase"/>
</dbReference>
<dbReference type="Pfam" id="PF00109">
    <property type="entry name" value="ketoacyl-synt"/>
    <property type="match status" value="1"/>
</dbReference>
<dbReference type="NCBIfam" id="NF005589">
    <property type="entry name" value="PRK07314.1"/>
    <property type="match status" value="1"/>
</dbReference>
<comment type="caution">
    <text evidence="6">The sequence shown here is derived from an EMBL/GenBank/DDBJ whole genome shotgun (WGS) entry which is preliminary data.</text>
</comment>
<sequence>MAGKTEIAITGAGVVTPAGSTITDFWSTLLAGKSMAATLDTDVDMSNHGTRFGCAVRGLEDVGLLTPKESRRMDPFARFGVTAALSAFRDAGEPVADPHRTAIVVGNAVGGRQTTDAEVGNYFLHGPHRVNPLLPLVSMPNAAAALLAMRLGWHGPALTIATTCASGVDAIGHALLMLRDHRADIVIAGGAESTLSPVTLAAFNNLNAVSSRNDAPELASRPFDVDRDGFVMGEGAGFVVLERKADADARGARTYGLVAGYGSTADAYHLAMPLPDGSAAVNAMEAAIADAGLGPSDIAHINAHGTSTQQNDRAEANGLAKVFGPGGPPVTSTKSVIGHLIGAAGAVEAIATVLSNQHAVIPPTANHERLEPGMEIDVVAGAPRTITPGPALSNSFGFGGHNACLVVTP</sequence>
<dbReference type="SMART" id="SM00825">
    <property type="entry name" value="PKS_KS"/>
    <property type="match status" value="1"/>
</dbReference>
<comment type="similarity">
    <text evidence="1 4">Belongs to the thiolase-like superfamily. Beta-ketoacyl-ACP synthases family.</text>
</comment>
<evidence type="ECO:0000256" key="3">
    <source>
        <dbReference type="ARBA" id="ARBA00023315"/>
    </source>
</evidence>
<dbReference type="AlphaFoldDB" id="A0A7Z0WGD8"/>
<evidence type="ECO:0000313" key="6">
    <source>
        <dbReference type="EMBL" id="OLF06625.1"/>
    </source>
</evidence>
<dbReference type="PROSITE" id="PS52004">
    <property type="entry name" value="KS3_2"/>
    <property type="match status" value="1"/>
</dbReference>
<keyword evidence="2 4" id="KW-0808">Transferase</keyword>
<dbReference type="Gene3D" id="3.40.47.10">
    <property type="match status" value="2"/>
</dbReference>
<dbReference type="EMBL" id="MSIF01000020">
    <property type="protein sequence ID" value="OLF06625.1"/>
    <property type="molecule type" value="Genomic_DNA"/>
</dbReference>
<dbReference type="InterPro" id="IPR014030">
    <property type="entry name" value="Ketoacyl_synth_N"/>
</dbReference>
<dbReference type="PANTHER" id="PTHR11712:SF336">
    <property type="entry name" value="3-OXOACYL-[ACYL-CARRIER-PROTEIN] SYNTHASE, MITOCHONDRIAL"/>
    <property type="match status" value="1"/>
</dbReference>
<dbReference type="OrthoDB" id="9808669at2"/>
<evidence type="ECO:0000256" key="4">
    <source>
        <dbReference type="RuleBase" id="RU003694"/>
    </source>
</evidence>
<reference evidence="6 7" key="1">
    <citation type="submission" date="2016-12" db="EMBL/GenBank/DDBJ databases">
        <title>The draft genome sequence of Actinophytocola xinjiangensis.</title>
        <authorList>
            <person name="Wang W."/>
            <person name="Yuan L."/>
        </authorList>
    </citation>
    <scope>NUCLEOTIDE SEQUENCE [LARGE SCALE GENOMIC DNA]</scope>
    <source>
        <strain evidence="6 7">CGMCC 4.4663</strain>
    </source>
</reference>